<dbReference type="Gene3D" id="1.10.950.10">
    <property type="entry name" value="Villin headpiece domain"/>
    <property type="match status" value="1"/>
</dbReference>
<reference evidence="6 7" key="1">
    <citation type="submission" date="2018-03" db="EMBL/GenBank/DDBJ databases">
        <title>Draft genome sequence of Rohu Carp (Labeo rohita).</title>
        <authorList>
            <person name="Das P."/>
            <person name="Kushwaha B."/>
            <person name="Joshi C.G."/>
            <person name="Kumar D."/>
            <person name="Nagpure N.S."/>
            <person name="Sahoo L."/>
            <person name="Das S.P."/>
            <person name="Bit A."/>
            <person name="Patnaik S."/>
            <person name="Meher P.K."/>
            <person name="Jayasankar P."/>
            <person name="Koringa P.G."/>
            <person name="Patel N.V."/>
            <person name="Hinsu A.T."/>
            <person name="Kumar R."/>
            <person name="Pandey M."/>
            <person name="Agarwal S."/>
            <person name="Srivastava S."/>
            <person name="Singh M."/>
            <person name="Iquebal M.A."/>
            <person name="Jaiswal S."/>
            <person name="Angadi U.B."/>
            <person name="Kumar N."/>
            <person name="Raza M."/>
            <person name="Shah T.M."/>
            <person name="Rai A."/>
            <person name="Jena J.K."/>
        </authorList>
    </citation>
    <scope>NUCLEOTIDE SEQUENCE [LARGE SCALE GENOMIC DNA]</scope>
    <source>
        <strain evidence="6">DASCIFA01</strain>
        <tissue evidence="6">Testis</tissue>
    </source>
</reference>
<evidence type="ECO:0000313" key="5">
    <source>
        <dbReference type="EMBL" id="RXN03511.1"/>
    </source>
</evidence>
<dbReference type="EMBL" id="QBIY01012807">
    <property type="protein sequence ID" value="RXN16170.1"/>
    <property type="molecule type" value="Genomic_DNA"/>
</dbReference>
<dbReference type="InterPro" id="IPR036886">
    <property type="entry name" value="Villin_headpiece_dom_sf"/>
</dbReference>
<dbReference type="SUPFAM" id="SSF55753">
    <property type="entry name" value="Actin depolymerizing proteins"/>
    <property type="match status" value="5"/>
</dbReference>
<proteinExistence type="inferred from homology"/>
<sequence>MSSVDMWSAGCIFAELFLLRPLFRGFTEIQQLQKIFEVIGLPGEEDWPTESPVCYSPSWAEKKPTKQLLPSLAHEENDLLSHNWLSNRHPKRVNDMDKMESVAQESRAERIARYKAERRRELAERYGSQEEELPSKWSRREREGRGVRDSTYADKSVSGGMNGGMGRNGRTPLEERPVPAKIPNGCKVNAPGENTHQNRRMDDENQDTVQMDVKTDDRAKMSVAAKMSLFKELEKTASPEASSFLKPRTSNSFHERRVRRNNDPRALTQPITFEETMMAASPHAGEAGEAEPEVVDDAGTKLSMSEKLALFNKLSQPILGAAGSPARDGSPLEASERRRQKGARYRTQPITVDEVNLLQKGPVQLPRFHLAPQLSDRQQAESINLKPSEVRLSGLSSSQDWGSSSELSSSPNLKTASDSNSQNAVPIKGILKKSSSEGVVWRSESRDRDNLNGHSLEQNGRERKEKERSLSYEAQEVSTTTQTQPQASCEEDDSPKLIFTETQTICSSEVQESQMFGAEMTSEPSSPPACPTEGGDTEPDLSTLCQTNTPILSSAVAEHRRSVRPSRRTQGSRNPLRALAAREDIQQDFMHSEENSEIENNTALKNSNCTSADVSSSGKESRPTVPYNKLMLIQVKGWRQVQVRLVEPVSRSLNSGDCFLLVTPSNCFLWTGKLSNTIEREKASEIASVVVTQRDLGCQATGVVHLDEGPDSADDDEHYERAISESNCIYRLQGDRLSPHEQGWAVVPDLSLLSSSQTLLFDFGSELYLWHGKDVGPSERKLALQLAQQVWDGAYDYSNCRINPLDPSGGSAHINKQGIGRPDWALFGRVFDQNETILFKEKFANSFEQTKVNRNHISSSIQEEVKTPSLKSSPQPVSAEQWSCDARALFGGVCLSGVSQIVLDGVDVRRGRDTVTLSDGRQAELCTLAVKTWLISEDAECEVDPESLGQFNEGSTYAVRWTYSLTALGDQMAIGQERSALFIWKGRHSSISGRDLSPALTNQCSSQVFVTEGEEPPCFLQLFQGGMVVYRQQQSRDTGGWRLFCVRGDLPVEGSLLEVQCSCSSLRSRGSLILLNSQQGAIYLWHGCKAHSKARQVAKHMVQRLTQMCPPELSLRTGTFMNVQEVEEGKEPADFWNAIGPQDRKSYDCMLQDPGKFNFTPRLYHLSAQSGTFKGVELMSPSYVNGVITAMPFFQDKLYAVPHPALFLLDNYLEVYLWQSCEASISQRPLWDNEKKCAMETALQYCKERNPRRPPMAYLIDEGAEPLTFTNIFPSWELRLTQEVQDCTVRKKLTLVQDALAALNKTQFPLKDLLKRPLPEGVDPLHLENYLSQQDFKV</sequence>
<dbReference type="GO" id="GO:0051016">
    <property type="term" value="P:barbed-end actin filament capping"/>
    <property type="evidence" value="ECO:0007669"/>
    <property type="project" value="TreeGrafter"/>
</dbReference>
<dbReference type="PANTHER" id="PTHR11977">
    <property type="entry name" value="VILLIN"/>
    <property type="match status" value="1"/>
</dbReference>
<evidence type="ECO:0000313" key="6">
    <source>
        <dbReference type="EMBL" id="RXN16170.1"/>
    </source>
</evidence>
<evidence type="ECO:0000256" key="2">
    <source>
        <dbReference type="ARBA" id="ARBA00023203"/>
    </source>
</evidence>
<dbReference type="Pfam" id="PF00626">
    <property type="entry name" value="Gelsolin"/>
    <property type="match status" value="1"/>
</dbReference>
<keyword evidence="7" id="KW-1185">Reference proteome</keyword>
<evidence type="ECO:0000256" key="3">
    <source>
        <dbReference type="SAM" id="MobiDB-lite"/>
    </source>
</evidence>
<dbReference type="SMART" id="SM00262">
    <property type="entry name" value="GEL"/>
    <property type="match status" value="4"/>
</dbReference>
<dbReference type="Gene3D" id="1.10.510.10">
    <property type="entry name" value="Transferase(Phosphotransferase) domain 1"/>
    <property type="match status" value="1"/>
</dbReference>
<dbReference type="Gene3D" id="3.40.20.10">
    <property type="entry name" value="Severin"/>
    <property type="match status" value="5"/>
</dbReference>
<dbReference type="GO" id="GO:0005546">
    <property type="term" value="F:phosphatidylinositol-4,5-bisphosphate binding"/>
    <property type="evidence" value="ECO:0007669"/>
    <property type="project" value="TreeGrafter"/>
</dbReference>
<dbReference type="SUPFAM" id="SSF47050">
    <property type="entry name" value="VHP, Villin headpiece domain"/>
    <property type="match status" value="1"/>
</dbReference>
<feature type="region of interest" description="Disordered" evidence="3">
    <location>
        <begin position="320"/>
        <end position="348"/>
    </location>
</feature>
<feature type="compositionally biased region" description="Polar residues" evidence="3">
    <location>
        <begin position="476"/>
        <end position="487"/>
    </location>
</feature>
<dbReference type="GO" id="GO:0051014">
    <property type="term" value="P:actin filament severing"/>
    <property type="evidence" value="ECO:0007669"/>
    <property type="project" value="TreeGrafter"/>
</dbReference>
<evidence type="ECO:0000259" key="4">
    <source>
        <dbReference type="Pfam" id="PF00626"/>
    </source>
</evidence>
<feature type="region of interest" description="Disordered" evidence="3">
    <location>
        <begin position="123"/>
        <end position="207"/>
    </location>
</feature>
<feature type="compositionally biased region" description="Basic and acidic residues" evidence="3">
    <location>
        <begin position="459"/>
        <end position="470"/>
    </location>
</feature>
<keyword evidence="2" id="KW-0009">Actin-binding</keyword>
<organism evidence="6 7">
    <name type="scientific">Labeo rohita</name>
    <name type="common">Indian major carp</name>
    <name type="synonym">Cyprinus rohita</name>
    <dbReference type="NCBI Taxonomy" id="84645"/>
    <lineage>
        <taxon>Eukaryota</taxon>
        <taxon>Metazoa</taxon>
        <taxon>Chordata</taxon>
        <taxon>Craniata</taxon>
        <taxon>Vertebrata</taxon>
        <taxon>Euteleostomi</taxon>
        <taxon>Actinopterygii</taxon>
        <taxon>Neopterygii</taxon>
        <taxon>Teleostei</taxon>
        <taxon>Ostariophysi</taxon>
        <taxon>Cypriniformes</taxon>
        <taxon>Cyprinidae</taxon>
        <taxon>Labeoninae</taxon>
        <taxon>Labeonini</taxon>
        <taxon>Labeo</taxon>
    </lineage>
</organism>
<feature type="compositionally biased region" description="Basic and acidic residues" evidence="3">
    <location>
        <begin position="138"/>
        <end position="152"/>
    </location>
</feature>
<dbReference type="Proteomes" id="UP000290572">
    <property type="component" value="Unassembled WGS sequence"/>
</dbReference>
<feature type="domain" description="Gelsolin-like" evidence="4">
    <location>
        <begin position="641"/>
        <end position="685"/>
    </location>
</feature>
<protein>
    <submittedName>
        <fullName evidence="6">Supervillin-like isoform X1</fullName>
    </submittedName>
</protein>
<gene>
    <name evidence="5" type="ORF">ROHU_035804</name>
    <name evidence="6" type="ORF">ROHU_037079</name>
</gene>
<dbReference type="PRINTS" id="PR00597">
    <property type="entry name" value="GELSOLIN"/>
</dbReference>
<dbReference type="InterPro" id="IPR007123">
    <property type="entry name" value="Gelsolin-like_dom"/>
</dbReference>
<dbReference type="EMBL" id="QBIY01013482">
    <property type="protein sequence ID" value="RXN03511.1"/>
    <property type="molecule type" value="Genomic_DNA"/>
</dbReference>
<evidence type="ECO:0000256" key="1">
    <source>
        <dbReference type="ARBA" id="ARBA00008418"/>
    </source>
</evidence>
<dbReference type="GO" id="GO:0005737">
    <property type="term" value="C:cytoplasm"/>
    <property type="evidence" value="ECO:0007669"/>
    <property type="project" value="TreeGrafter"/>
</dbReference>
<dbReference type="InterPro" id="IPR029006">
    <property type="entry name" value="ADF-H/Gelsolin-like_dom_sf"/>
</dbReference>
<dbReference type="GO" id="GO:0008154">
    <property type="term" value="P:actin polymerization or depolymerization"/>
    <property type="evidence" value="ECO:0007669"/>
    <property type="project" value="TreeGrafter"/>
</dbReference>
<name>A0A498M6N8_LABRO</name>
<dbReference type="GO" id="GO:0015629">
    <property type="term" value="C:actin cytoskeleton"/>
    <property type="evidence" value="ECO:0007669"/>
    <property type="project" value="TreeGrafter"/>
</dbReference>
<comment type="caution">
    <text evidence="6">The sequence shown here is derived from an EMBL/GenBank/DDBJ whole genome shotgun (WGS) entry which is preliminary data.</text>
</comment>
<dbReference type="InterPro" id="IPR011009">
    <property type="entry name" value="Kinase-like_dom_sf"/>
</dbReference>
<feature type="compositionally biased region" description="Polar residues" evidence="3">
    <location>
        <begin position="411"/>
        <end position="424"/>
    </location>
</feature>
<feature type="compositionally biased region" description="Low complexity" evidence="3">
    <location>
        <begin position="394"/>
        <end position="410"/>
    </location>
</feature>
<feature type="region of interest" description="Disordered" evidence="3">
    <location>
        <begin position="519"/>
        <end position="539"/>
    </location>
</feature>
<dbReference type="PANTHER" id="PTHR11977:SF119">
    <property type="entry name" value="SUPERVILLIN ISOFORM X1"/>
    <property type="match status" value="1"/>
</dbReference>
<dbReference type="InterPro" id="IPR007122">
    <property type="entry name" value="Villin/Gelsolin"/>
</dbReference>
<accession>A0A498M6N8</accession>
<evidence type="ECO:0000313" key="7">
    <source>
        <dbReference type="Proteomes" id="UP000290572"/>
    </source>
</evidence>
<comment type="similarity">
    <text evidence="1">Belongs to the villin/gelsolin family.</text>
</comment>
<dbReference type="GO" id="GO:0051015">
    <property type="term" value="F:actin filament binding"/>
    <property type="evidence" value="ECO:0007669"/>
    <property type="project" value="InterPro"/>
</dbReference>
<dbReference type="SUPFAM" id="SSF56112">
    <property type="entry name" value="Protein kinase-like (PK-like)"/>
    <property type="match status" value="1"/>
</dbReference>
<feature type="region of interest" description="Disordered" evidence="3">
    <location>
        <begin position="394"/>
        <end position="494"/>
    </location>
</feature>